<keyword evidence="4" id="KW-1185">Reference proteome</keyword>
<protein>
    <recommendedName>
        <fullName evidence="2">Transposase Tc1-like domain-containing protein</fullName>
    </recommendedName>
</protein>
<feature type="compositionally biased region" description="Basic and acidic residues" evidence="1">
    <location>
        <begin position="1"/>
        <end position="13"/>
    </location>
</feature>
<dbReference type="GO" id="GO:0003677">
    <property type="term" value="F:DNA binding"/>
    <property type="evidence" value="ECO:0007669"/>
    <property type="project" value="InterPro"/>
</dbReference>
<evidence type="ECO:0000256" key="1">
    <source>
        <dbReference type="SAM" id="MobiDB-lite"/>
    </source>
</evidence>
<dbReference type="Pfam" id="PF01498">
    <property type="entry name" value="HTH_Tnp_Tc3_2"/>
    <property type="match status" value="1"/>
</dbReference>
<proteinExistence type="predicted"/>
<dbReference type="EMBL" id="BPLR01015109">
    <property type="protein sequence ID" value="GIY73628.1"/>
    <property type="molecule type" value="Genomic_DNA"/>
</dbReference>
<evidence type="ECO:0000313" key="3">
    <source>
        <dbReference type="EMBL" id="GIY73628.1"/>
    </source>
</evidence>
<feature type="domain" description="Transposase Tc1-like" evidence="2">
    <location>
        <begin position="48"/>
        <end position="109"/>
    </location>
</feature>
<reference evidence="3 4" key="1">
    <citation type="submission" date="2021-06" db="EMBL/GenBank/DDBJ databases">
        <title>Caerostris extrusa draft genome.</title>
        <authorList>
            <person name="Kono N."/>
            <person name="Arakawa K."/>
        </authorList>
    </citation>
    <scope>NUCLEOTIDE SEQUENCE [LARGE SCALE GENOMIC DNA]</scope>
</reference>
<accession>A0AAV4VU53</accession>
<dbReference type="InterPro" id="IPR002492">
    <property type="entry name" value="Transposase_Tc1-like"/>
</dbReference>
<sequence length="113" mass="13730">MEKLLDLSPKKIGEISGSPKANRMSQYEKEKKRINLMDIQKNRDIKPRNRKMSKRMLKEHFKDRSIEVSQRILQRRLTEFDLMTSKPYCTPKLTLVMIEKRLEWPRKHKKTFQ</sequence>
<evidence type="ECO:0000313" key="4">
    <source>
        <dbReference type="Proteomes" id="UP001054945"/>
    </source>
</evidence>
<dbReference type="GO" id="GO:0006313">
    <property type="term" value="P:DNA transposition"/>
    <property type="evidence" value="ECO:0007669"/>
    <property type="project" value="InterPro"/>
</dbReference>
<feature type="region of interest" description="Disordered" evidence="1">
    <location>
        <begin position="1"/>
        <end position="30"/>
    </location>
</feature>
<dbReference type="GO" id="GO:0015074">
    <property type="term" value="P:DNA integration"/>
    <property type="evidence" value="ECO:0007669"/>
    <property type="project" value="InterPro"/>
</dbReference>
<name>A0AAV4VU53_CAEEX</name>
<evidence type="ECO:0000259" key="2">
    <source>
        <dbReference type="Pfam" id="PF01498"/>
    </source>
</evidence>
<organism evidence="3 4">
    <name type="scientific">Caerostris extrusa</name>
    <name type="common">Bark spider</name>
    <name type="synonym">Caerostris bankana</name>
    <dbReference type="NCBI Taxonomy" id="172846"/>
    <lineage>
        <taxon>Eukaryota</taxon>
        <taxon>Metazoa</taxon>
        <taxon>Ecdysozoa</taxon>
        <taxon>Arthropoda</taxon>
        <taxon>Chelicerata</taxon>
        <taxon>Arachnida</taxon>
        <taxon>Araneae</taxon>
        <taxon>Araneomorphae</taxon>
        <taxon>Entelegynae</taxon>
        <taxon>Araneoidea</taxon>
        <taxon>Araneidae</taxon>
        <taxon>Caerostris</taxon>
    </lineage>
</organism>
<dbReference type="AlphaFoldDB" id="A0AAV4VU53"/>
<dbReference type="Proteomes" id="UP001054945">
    <property type="component" value="Unassembled WGS sequence"/>
</dbReference>
<gene>
    <name evidence="3" type="ORF">CEXT_328071</name>
</gene>
<comment type="caution">
    <text evidence="3">The sequence shown here is derived from an EMBL/GenBank/DDBJ whole genome shotgun (WGS) entry which is preliminary data.</text>
</comment>